<gene>
    <name evidence="1" type="ORF">CCC_00466</name>
</gene>
<name>A0A0C2YRS2_PARME</name>
<sequence length="44" mass="4775">MQLARSISVVATAAYLAEIDVSRCDSRISTSNDGCRFRALAQDI</sequence>
<evidence type="ECO:0000313" key="2">
    <source>
        <dbReference type="Proteomes" id="UP000031971"/>
    </source>
</evidence>
<reference evidence="1 2" key="1">
    <citation type="submission" date="2015-01" db="EMBL/GenBank/DDBJ databases">
        <title>Genome Sequence of Magnetospirillum magnetotacticum Strain MS-1.</title>
        <authorList>
            <person name="Marinov G.K."/>
            <person name="Smalley M.D."/>
            <person name="DeSalvo G."/>
        </authorList>
    </citation>
    <scope>NUCLEOTIDE SEQUENCE [LARGE SCALE GENOMIC DNA]</scope>
    <source>
        <strain evidence="1 2">MS-1</strain>
    </source>
</reference>
<dbReference type="AlphaFoldDB" id="A0A0C2YRS2"/>
<dbReference type="STRING" id="272627.CCC_00466"/>
<keyword evidence="2" id="KW-1185">Reference proteome</keyword>
<dbReference type="EMBL" id="JXSL01000030">
    <property type="protein sequence ID" value="KIL97405.1"/>
    <property type="molecule type" value="Genomic_DNA"/>
</dbReference>
<proteinExistence type="predicted"/>
<organism evidence="1 2">
    <name type="scientific">Paramagnetospirillum magnetotacticum MS-1</name>
    <dbReference type="NCBI Taxonomy" id="272627"/>
    <lineage>
        <taxon>Bacteria</taxon>
        <taxon>Pseudomonadati</taxon>
        <taxon>Pseudomonadota</taxon>
        <taxon>Alphaproteobacteria</taxon>
        <taxon>Rhodospirillales</taxon>
        <taxon>Magnetospirillaceae</taxon>
        <taxon>Paramagnetospirillum</taxon>
    </lineage>
</organism>
<evidence type="ECO:0000313" key="1">
    <source>
        <dbReference type="EMBL" id="KIL97405.1"/>
    </source>
</evidence>
<accession>A0A0C2YRS2</accession>
<comment type="caution">
    <text evidence="1">The sequence shown here is derived from an EMBL/GenBank/DDBJ whole genome shotgun (WGS) entry which is preliminary data.</text>
</comment>
<dbReference type="Proteomes" id="UP000031971">
    <property type="component" value="Unassembled WGS sequence"/>
</dbReference>
<protein>
    <submittedName>
        <fullName evidence="1">Uncharacterized protein</fullName>
    </submittedName>
</protein>